<evidence type="ECO:0000313" key="3">
    <source>
        <dbReference type="Proteomes" id="UP000677228"/>
    </source>
</evidence>
<dbReference type="EMBL" id="CAJNOK010031962">
    <property type="protein sequence ID" value="CAF1478401.1"/>
    <property type="molecule type" value="Genomic_DNA"/>
</dbReference>
<evidence type="ECO:0000313" key="2">
    <source>
        <dbReference type="EMBL" id="CAF4269195.1"/>
    </source>
</evidence>
<gene>
    <name evidence="1" type="ORF">OVA965_LOCUS35955</name>
    <name evidence="2" type="ORF">TMI583_LOCUS36940</name>
</gene>
<accession>A0A8S2FIG1</accession>
<dbReference type="Proteomes" id="UP000677228">
    <property type="component" value="Unassembled WGS sequence"/>
</dbReference>
<evidence type="ECO:0000313" key="1">
    <source>
        <dbReference type="EMBL" id="CAF1478401.1"/>
    </source>
</evidence>
<dbReference type="EMBL" id="CAJOBA010053873">
    <property type="protein sequence ID" value="CAF4269195.1"/>
    <property type="molecule type" value="Genomic_DNA"/>
</dbReference>
<organism evidence="1 3">
    <name type="scientific">Didymodactylos carnosus</name>
    <dbReference type="NCBI Taxonomy" id="1234261"/>
    <lineage>
        <taxon>Eukaryota</taxon>
        <taxon>Metazoa</taxon>
        <taxon>Spiralia</taxon>
        <taxon>Gnathifera</taxon>
        <taxon>Rotifera</taxon>
        <taxon>Eurotatoria</taxon>
        <taxon>Bdelloidea</taxon>
        <taxon>Philodinida</taxon>
        <taxon>Philodinidae</taxon>
        <taxon>Didymodactylos</taxon>
    </lineage>
</organism>
<comment type="caution">
    <text evidence="1">The sequence shown here is derived from an EMBL/GenBank/DDBJ whole genome shotgun (WGS) entry which is preliminary data.</text>
</comment>
<proteinExistence type="predicted"/>
<dbReference type="AlphaFoldDB" id="A0A8S2FIG1"/>
<reference evidence="1" key="1">
    <citation type="submission" date="2021-02" db="EMBL/GenBank/DDBJ databases">
        <authorList>
            <person name="Nowell W R."/>
        </authorList>
    </citation>
    <scope>NUCLEOTIDE SEQUENCE</scope>
</reference>
<dbReference type="Proteomes" id="UP000682733">
    <property type="component" value="Unassembled WGS sequence"/>
</dbReference>
<name>A0A8S2FIG1_9BILA</name>
<sequence>MVKYEICSVQSLNSTSSSSLSTTTSNDNQCKSIWLPTSMTIGEARRILSTILYIYENIMISLENDSKILFEEMLKISFRLNRVALPPFRLLIIHKSQLLLLERKESKLLLTEHKSISLLELIMYHLIINNINQSEIVNSDYITSHTTSSNDKNDEYWPICEIKMGIIPSTQLIHPLKHNQLRRIIDIKSITPHLSKVIEVYDYPLLVALSYDCLVLSQFTNVQCSDGRWAQGVMINGKYYSLSNKAYNPMSELKVDRGSVIQLRFNAQSEISQMKKHHLFKRMM</sequence>
<protein>
    <submittedName>
        <fullName evidence="1">Uncharacterized protein</fullName>
    </submittedName>
</protein>